<keyword evidence="2" id="KW-1185">Reference proteome</keyword>
<name>A0ABQ0WK27_9GAMM</name>
<proteinExistence type="predicted"/>
<sequence length="129" mass="13943">MARGVREPTTTMVSCVWLSAGAAEVALTEVVPPSPELTVWELIVSELTVSELVESELVESGLIETGEVWANARPGTVVAATSTRWVILGVFMLCLEGSGRSCVVIEGAGAFHASRMQERYRPQYTEICK</sequence>
<evidence type="ECO:0000313" key="2">
    <source>
        <dbReference type="Proteomes" id="UP000321726"/>
    </source>
</evidence>
<comment type="caution">
    <text evidence="1">The sequence shown here is derived from an EMBL/GenBank/DDBJ whole genome shotgun (WGS) entry which is preliminary data.</text>
</comment>
<evidence type="ECO:0000313" key="1">
    <source>
        <dbReference type="EMBL" id="GEN26096.1"/>
    </source>
</evidence>
<organism evidence="1 2">
    <name type="scientific">Halomonas cupida</name>
    <dbReference type="NCBI Taxonomy" id="44933"/>
    <lineage>
        <taxon>Bacteria</taxon>
        <taxon>Pseudomonadati</taxon>
        <taxon>Pseudomonadota</taxon>
        <taxon>Gammaproteobacteria</taxon>
        <taxon>Oceanospirillales</taxon>
        <taxon>Halomonadaceae</taxon>
        <taxon>Halomonas</taxon>
    </lineage>
</organism>
<dbReference type="Proteomes" id="UP000321726">
    <property type="component" value="Unassembled WGS sequence"/>
</dbReference>
<protein>
    <submittedName>
        <fullName evidence="1">Uncharacterized protein</fullName>
    </submittedName>
</protein>
<gene>
    <name evidence="1" type="ORF">HCU01_40450</name>
</gene>
<dbReference type="EMBL" id="BJXU01000187">
    <property type="protein sequence ID" value="GEN26096.1"/>
    <property type="molecule type" value="Genomic_DNA"/>
</dbReference>
<reference evidence="1 2" key="1">
    <citation type="submission" date="2019-07" db="EMBL/GenBank/DDBJ databases">
        <title>Whole genome shotgun sequence of Halomonas cupida NBRC 102219.</title>
        <authorList>
            <person name="Hosoyama A."/>
            <person name="Uohara A."/>
            <person name="Ohji S."/>
            <person name="Ichikawa N."/>
        </authorList>
    </citation>
    <scope>NUCLEOTIDE SEQUENCE [LARGE SCALE GENOMIC DNA]</scope>
    <source>
        <strain evidence="1 2">NBRC 102219</strain>
    </source>
</reference>
<accession>A0ABQ0WK27</accession>